<dbReference type="InterPro" id="IPR036869">
    <property type="entry name" value="J_dom_sf"/>
</dbReference>
<name>A0AAV9NLJ6_9EURO</name>
<dbReference type="SUPFAM" id="SSF46565">
    <property type="entry name" value="Chaperone J-domain"/>
    <property type="match status" value="1"/>
</dbReference>
<dbReference type="SMART" id="SM00271">
    <property type="entry name" value="DnaJ"/>
    <property type="match status" value="1"/>
</dbReference>
<dbReference type="AlphaFoldDB" id="A0AAV9NLJ6"/>
<evidence type="ECO:0000313" key="3">
    <source>
        <dbReference type="EMBL" id="KAK5057859.1"/>
    </source>
</evidence>
<organism evidence="3 4">
    <name type="scientific">Exophiala bonariae</name>
    <dbReference type="NCBI Taxonomy" id="1690606"/>
    <lineage>
        <taxon>Eukaryota</taxon>
        <taxon>Fungi</taxon>
        <taxon>Dikarya</taxon>
        <taxon>Ascomycota</taxon>
        <taxon>Pezizomycotina</taxon>
        <taxon>Eurotiomycetes</taxon>
        <taxon>Chaetothyriomycetidae</taxon>
        <taxon>Chaetothyriales</taxon>
        <taxon>Herpotrichiellaceae</taxon>
        <taxon>Exophiala</taxon>
    </lineage>
</organism>
<gene>
    <name evidence="3" type="ORF">LTR84_011860</name>
</gene>
<dbReference type="RefSeq" id="XP_064708977.1">
    <property type="nucleotide sequence ID" value="XM_064855388.1"/>
</dbReference>
<accession>A0AAV9NLJ6</accession>
<comment type="caution">
    <text evidence="3">The sequence shown here is derived from an EMBL/GenBank/DDBJ whole genome shotgun (WGS) entry which is preliminary data.</text>
</comment>
<evidence type="ECO:0000259" key="2">
    <source>
        <dbReference type="PROSITE" id="PS50076"/>
    </source>
</evidence>
<dbReference type="GeneID" id="89980010"/>
<reference evidence="3 4" key="1">
    <citation type="submission" date="2023-08" db="EMBL/GenBank/DDBJ databases">
        <title>Black Yeasts Isolated from many extreme environments.</title>
        <authorList>
            <person name="Coleine C."/>
            <person name="Stajich J.E."/>
            <person name="Selbmann L."/>
        </authorList>
    </citation>
    <scope>NUCLEOTIDE SEQUENCE [LARGE SCALE GENOMIC DNA]</scope>
    <source>
        <strain evidence="3 4">CCFEE 5792</strain>
    </source>
</reference>
<dbReference type="PROSITE" id="PS00636">
    <property type="entry name" value="DNAJ_1"/>
    <property type="match status" value="1"/>
</dbReference>
<feature type="region of interest" description="Disordered" evidence="1">
    <location>
        <begin position="29"/>
        <end position="48"/>
    </location>
</feature>
<keyword evidence="4" id="KW-1185">Reference proteome</keyword>
<evidence type="ECO:0000313" key="4">
    <source>
        <dbReference type="Proteomes" id="UP001358417"/>
    </source>
</evidence>
<dbReference type="Proteomes" id="UP001358417">
    <property type="component" value="Unassembled WGS sequence"/>
</dbReference>
<protein>
    <recommendedName>
        <fullName evidence="2">J domain-containing protein</fullName>
    </recommendedName>
</protein>
<proteinExistence type="predicted"/>
<feature type="domain" description="J" evidence="2">
    <location>
        <begin position="73"/>
        <end position="143"/>
    </location>
</feature>
<dbReference type="Gene3D" id="1.10.287.110">
    <property type="entry name" value="DnaJ domain"/>
    <property type="match status" value="1"/>
</dbReference>
<evidence type="ECO:0000256" key="1">
    <source>
        <dbReference type="SAM" id="MobiDB-lite"/>
    </source>
</evidence>
<dbReference type="PROSITE" id="PS50076">
    <property type="entry name" value="DNAJ_2"/>
    <property type="match status" value="1"/>
</dbReference>
<sequence length="313" mass="35713">MSSTLLKKAKLPAAYNAWQCCSCNHSNASPRKRLKSQGPSPPQSRTYADVKSQPYEFRDNMNWPCRATPFTPTPYEIFDLAKNGAYSKHKFLELVKIYHPDTSGSGHATELSHIERLERYRLVVQAHEILSDPVKRRAFDASGAGWGTRVRNADRHTKGYTNAEGKAYGFGPEHDSTIFQNATWEDWERWYRRRDNPDKQAYAGTYVHPNAFASFVIILAVLSGVLQATRAGQYSGAMEEKARAFTEETSRFLNDRADHFKENQVSRDGRVKHFLQKRDPSKYGLKNEEGEVYRKHFDGRLVQSPMLKGDEAG</sequence>
<dbReference type="CDD" id="cd06257">
    <property type="entry name" value="DnaJ"/>
    <property type="match status" value="1"/>
</dbReference>
<dbReference type="InterPro" id="IPR001623">
    <property type="entry name" value="DnaJ_domain"/>
</dbReference>
<dbReference type="InterPro" id="IPR018253">
    <property type="entry name" value="DnaJ_domain_CS"/>
</dbReference>
<dbReference type="EMBL" id="JAVRRD010000006">
    <property type="protein sequence ID" value="KAK5057859.1"/>
    <property type="molecule type" value="Genomic_DNA"/>
</dbReference>
<dbReference type="Pfam" id="PF00226">
    <property type="entry name" value="DnaJ"/>
    <property type="match status" value="1"/>
</dbReference>